<comment type="caution">
    <text evidence="10">The sequence shown here is derived from an EMBL/GenBank/DDBJ whole genome shotgun (WGS) entry which is preliminary data.</text>
</comment>
<evidence type="ECO:0000256" key="3">
    <source>
        <dbReference type="ARBA" id="ARBA00022679"/>
    </source>
</evidence>
<dbReference type="InterPro" id="IPR052905">
    <property type="entry name" value="LD-transpeptidase_YkuD-like"/>
</dbReference>
<dbReference type="SUPFAM" id="SSF141523">
    <property type="entry name" value="L,D-transpeptidase catalytic domain-like"/>
    <property type="match status" value="1"/>
</dbReference>
<evidence type="ECO:0000259" key="9">
    <source>
        <dbReference type="PROSITE" id="PS52029"/>
    </source>
</evidence>
<organism evidence="10 11">
    <name type="scientific">Rhizobium puerariae</name>
    <dbReference type="NCBI Taxonomy" id="1585791"/>
    <lineage>
        <taxon>Bacteria</taxon>
        <taxon>Pseudomonadati</taxon>
        <taxon>Pseudomonadota</taxon>
        <taxon>Alphaproteobacteria</taxon>
        <taxon>Hyphomicrobiales</taxon>
        <taxon>Rhizobiaceae</taxon>
        <taxon>Rhizobium/Agrobacterium group</taxon>
        <taxon>Rhizobium</taxon>
    </lineage>
</organism>
<dbReference type="InterPro" id="IPR036365">
    <property type="entry name" value="PGBD-like_sf"/>
</dbReference>
<dbReference type="PANTHER" id="PTHR41533">
    <property type="entry name" value="L,D-TRANSPEPTIDASE HI_1667-RELATED"/>
    <property type="match status" value="1"/>
</dbReference>
<dbReference type="SUPFAM" id="SSF47090">
    <property type="entry name" value="PGBD-like"/>
    <property type="match status" value="1"/>
</dbReference>
<dbReference type="EMBL" id="JBHMAA010000036">
    <property type="protein sequence ID" value="MFB9952615.1"/>
    <property type="molecule type" value="Genomic_DNA"/>
</dbReference>
<keyword evidence="3" id="KW-0808">Transferase</keyword>
<evidence type="ECO:0000256" key="7">
    <source>
        <dbReference type="PROSITE-ProRule" id="PRU01373"/>
    </source>
</evidence>
<dbReference type="InterPro" id="IPR002477">
    <property type="entry name" value="Peptidoglycan-bd-like"/>
</dbReference>
<dbReference type="Pfam" id="PF03734">
    <property type="entry name" value="YkuD"/>
    <property type="match status" value="1"/>
</dbReference>
<dbReference type="InterPro" id="IPR045380">
    <property type="entry name" value="LD_TPept_scaffold_dom"/>
</dbReference>
<feature type="compositionally biased region" description="Low complexity" evidence="8">
    <location>
        <begin position="193"/>
        <end position="211"/>
    </location>
</feature>
<dbReference type="InterPro" id="IPR036366">
    <property type="entry name" value="PGBDSf"/>
</dbReference>
<dbReference type="RefSeq" id="WP_377265415.1">
    <property type="nucleotide sequence ID" value="NZ_JBHMAA010000036.1"/>
</dbReference>
<evidence type="ECO:0000256" key="8">
    <source>
        <dbReference type="SAM" id="MobiDB-lite"/>
    </source>
</evidence>
<evidence type="ECO:0000256" key="5">
    <source>
        <dbReference type="ARBA" id="ARBA00022984"/>
    </source>
</evidence>
<feature type="region of interest" description="Disordered" evidence="8">
    <location>
        <begin position="50"/>
        <end position="89"/>
    </location>
</feature>
<keyword evidence="11" id="KW-1185">Reference proteome</keyword>
<dbReference type="Gene3D" id="2.40.440.10">
    <property type="entry name" value="L,D-transpeptidase catalytic domain-like"/>
    <property type="match status" value="1"/>
</dbReference>
<evidence type="ECO:0000256" key="6">
    <source>
        <dbReference type="ARBA" id="ARBA00023316"/>
    </source>
</evidence>
<dbReference type="InterPro" id="IPR038063">
    <property type="entry name" value="Transpep_catalytic_dom"/>
</dbReference>
<accession>A0ABV6ATH1</accession>
<evidence type="ECO:0000313" key="11">
    <source>
        <dbReference type="Proteomes" id="UP001589692"/>
    </source>
</evidence>
<feature type="active site" description="Proton donor/acceptor" evidence="7">
    <location>
        <position position="544"/>
    </location>
</feature>
<feature type="region of interest" description="Disordered" evidence="8">
    <location>
        <begin position="193"/>
        <end position="213"/>
    </location>
</feature>
<evidence type="ECO:0000256" key="4">
    <source>
        <dbReference type="ARBA" id="ARBA00022960"/>
    </source>
</evidence>
<evidence type="ECO:0000256" key="1">
    <source>
        <dbReference type="ARBA" id="ARBA00004752"/>
    </source>
</evidence>
<dbReference type="Gene3D" id="1.10.101.10">
    <property type="entry name" value="PGBD-like superfamily/PGBD"/>
    <property type="match status" value="1"/>
</dbReference>
<dbReference type="PANTHER" id="PTHR41533:SF2">
    <property type="entry name" value="BLR7131 PROTEIN"/>
    <property type="match status" value="1"/>
</dbReference>
<dbReference type="Pfam" id="PF01471">
    <property type="entry name" value="PG_binding_1"/>
    <property type="match status" value="1"/>
</dbReference>
<protein>
    <submittedName>
        <fullName evidence="10">Murein L,D-transpeptidase</fullName>
    </submittedName>
</protein>
<comment type="similarity">
    <text evidence="2">Belongs to the YkuD family.</text>
</comment>
<dbReference type="Pfam" id="PF20142">
    <property type="entry name" value="Scaffold"/>
    <property type="match status" value="1"/>
</dbReference>
<dbReference type="InterPro" id="IPR005490">
    <property type="entry name" value="LD_TPept_cat_dom"/>
</dbReference>
<dbReference type="Proteomes" id="UP001589692">
    <property type="component" value="Unassembled WGS sequence"/>
</dbReference>
<evidence type="ECO:0000313" key="10">
    <source>
        <dbReference type="EMBL" id="MFB9952615.1"/>
    </source>
</evidence>
<feature type="domain" description="L,D-TPase catalytic" evidence="9">
    <location>
        <begin position="416"/>
        <end position="584"/>
    </location>
</feature>
<keyword evidence="6 7" id="KW-0961">Cell wall biogenesis/degradation</keyword>
<proteinExistence type="inferred from homology"/>
<sequence>MQVTGTTLQHKHKKISIALALVSGISIFTGAAVPAHAITLLDILRGGPGAGKPRQADNGLPGVETGRGGAPSERSLADPEPLPKVSGPRYYTYKPDAGRVVKTAGFAAASATDGARLLAGAKVSAPAEVAAALEAFYNKSAEPVWVSDGDVNEKARGVLALFERAGEYGLDPADYLLPVPSLTTASVVPPADPAAPVEAGSAATAASSSPADSHDRDLMQFELALSGKVLMFSADMMRGRIDPNGVSGYHDFKRKDVKLSLVLPFAKDGPDAAAYLEGLAPKSAQFQALKAELAKLRAEAVDNGPQVSLPGDLLLKPGKSSPDMANVIGAIQHVGSEALKTRHAATFAAYQQTPDYTPDLVEVVKSFQAEVGLKPDGVIGAATVRKMVGHTSQDKIEKLVIAMEQARWLPDDLGNRYVFINQPAFTVYYHDHGAEQFSMRVVVGSKSNQTYFFQDEIETVEFNPYWGVPQSIIINEMLPRLRQDPSYLDRLGYEVSVNGRAVSSSSVNWYGSTQNVSVRQPPSSDNALGDLKILFPNSHAIYMHDTPSKNFFQRDMRALSHGCVRLAEPRKMAAAVLGTTIDDVNARIADGQNVAAKVPVKIPVYVSYFTAWPDKDGKVEYFDDVYGRDAAMAKAFQATTKVRSAQS</sequence>
<evidence type="ECO:0000256" key="2">
    <source>
        <dbReference type="ARBA" id="ARBA00005992"/>
    </source>
</evidence>
<comment type="pathway">
    <text evidence="1 7">Cell wall biogenesis; peptidoglycan biosynthesis.</text>
</comment>
<keyword evidence="5 7" id="KW-0573">Peptidoglycan synthesis</keyword>
<gene>
    <name evidence="10" type="ORF">ACFFP0_27535</name>
</gene>
<reference evidence="10 11" key="1">
    <citation type="submission" date="2024-09" db="EMBL/GenBank/DDBJ databases">
        <authorList>
            <person name="Sun Q."/>
            <person name="Mori K."/>
        </authorList>
    </citation>
    <scope>NUCLEOTIDE SEQUENCE [LARGE SCALE GENOMIC DNA]</scope>
    <source>
        <strain evidence="10 11">TBRC 4938</strain>
    </source>
</reference>
<name>A0ABV6ATH1_9HYPH</name>
<dbReference type="PROSITE" id="PS52029">
    <property type="entry name" value="LD_TPASE"/>
    <property type="match status" value="1"/>
</dbReference>
<keyword evidence="4 7" id="KW-0133">Cell shape</keyword>
<dbReference type="CDD" id="cd16913">
    <property type="entry name" value="YkuD_like"/>
    <property type="match status" value="1"/>
</dbReference>
<feature type="active site" description="Nucleophile" evidence="7">
    <location>
        <position position="563"/>
    </location>
</feature>